<sequence length="79" mass="8994">MSNCERLREILSTLEIRPRDVGDERVSKVCTALLRKRVGELTGEQLDDLVEHIAHRCLALSLDFLKAGKWDIRARYAGS</sequence>
<comment type="caution">
    <text evidence="1">The sequence shown here is derived from an EMBL/GenBank/DDBJ whole genome shotgun (WGS) entry which is preliminary data.</text>
</comment>
<organism evidence="1">
    <name type="scientific">marine sediment metagenome</name>
    <dbReference type="NCBI Taxonomy" id="412755"/>
    <lineage>
        <taxon>unclassified sequences</taxon>
        <taxon>metagenomes</taxon>
        <taxon>ecological metagenomes</taxon>
    </lineage>
</organism>
<proteinExistence type="predicted"/>
<protein>
    <submittedName>
        <fullName evidence="1">Uncharacterized protein</fullName>
    </submittedName>
</protein>
<dbReference type="AlphaFoldDB" id="A0A0F9JW21"/>
<evidence type="ECO:0000313" key="1">
    <source>
        <dbReference type="EMBL" id="KKM14073.1"/>
    </source>
</evidence>
<accession>A0A0F9JW21</accession>
<dbReference type="EMBL" id="LAZR01015233">
    <property type="protein sequence ID" value="KKM14073.1"/>
    <property type="molecule type" value="Genomic_DNA"/>
</dbReference>
<name>A0A0F9JW21_9ZZZZ</name>
<reference evidence="1" key="1">
    <citation type="journal article" date="2015" name="Nature">
        <title>Complex archaea that bridge the gap between prokaryotes and eukaryotes.</title>
        <authorList>
            <person name="Spang A."/>
            <person name="Saw J.H."/>
            <person name="Jorgensen S.L."/>
            <person name="Zaremba-Niedzwiedzka K."/>
            <person name="Martijn J."/>
            <person name="Lind A.E."/>
            <person name="van Eijk R."/>
            <person name="Schleper C."/>
            <person name="Guy L."/>
            <person name="Ettema T.J."/>
        </authorList>
    </citation>
    <scope>NUCLEOTIDE SEQUENCE</scope>
</reference>
<gene>
    <name evidence="1" type="ORF">LCGC14_1709850</name>
</gene>